<dbReference type="GO" id="GO:0043597">
    <property type="term" value="C:cytoplasmic replication fork"/>
    <property type="evidence" value="ECO:0007669"/>
    <property type="project" value="TreeGrafter"/>
</dbReference>
<dbReference type="InterPro" id="IPR013824">
    <property type="entry name" value="Topo_IA_cen_sub1"/>
</dbReference>
<evidence type="ECO:0000256" key="4">
    <source>
        <dbReference type="ARBA" id="ARBA00022723"/>
    </source>
</evidence>
<dbReference type="InterPro" id="IPR000380">
    <property type="entry name" value="Topo_IA"/>
</dbReference>
<dbReference type="InterPro" id="IPR006171">
    <property type="entry name" value="TOPRIM_dom"/>
</dbReference>
<evidence type="ECO:0000259" key="15">
    <source>
        <dbReference type="PROSITE" id="PS52039"/>
    </source>
</evidence>
<dbReference type="InterPro" id="IPR003602">
    <property type="entry name" value="Topo_IA_DNA-bd_dom"/>
</dbReference>
<comment type="caution">
    <text evidence="16">The sequence shown here is derived from an EMBL/GenBank/DDBJ whole genome shotgun (WGS) entry which is preliminary data.</text>
</comment>
<feature type="domain" description="Topo IA-type catalytic" evidence="15">
    <location>
        <begin position="152"/>
        <end position="600"/>
    </location>
</feature>
<dbReference type="Gene3D" id="1.10.460.10">
    <property type="entry name" value="Topoisomerase I, domain 2"/>
    <property type="match status" value="1"/>
</dbReference>
<dbReference type="Gene3D" id="3.40.50.140">
    <property type="match status" value="1"/>
</dbReference>
<sequence length="735" mass="81902">MKSLVLAEKPSVAKELARVLGCGAKQKSWYEGPKYVVTWALGHLVELAEPEDYNPAYKTWNLEDLPILPDKMNLKVIRETSHQYKAVAQLCKRSDIGELIIATDAGREGELVARWIMELAHWRKPFKRLWISSQTDMAIREGFAKLKAGRDYDRLYASAVCRAEADWLIGLNVTRALTSKYNAQLAAGRVQTPTLAMLMDREREINGFHPVPYWTVTADCGGFTALWRKDEKHDGRLYEKAEAEALAGRVKDKAAVVDTLRKTERTELPPLAYDLTELQRDANKRLGFSAKQTSNVLQRLYEQHKLVTYPRTDSRYLTSDMAPTFKNRLESVATGPYAALARPLLRKPLAITKRIVDDSKVTDHHAIIPTEQFVQLGALSPEERKLYDLIVRRFIALFYAPNRYDETSVVIRAGEERFYAKGYVQKDAGWKEVYSGAAAGSAAEADDEDEEEPAGDDDGGRGAGAGRAAAAHMPSQSLPELQNGQKLSVRGSRIGSFETKPPARHTEASLLARMAKHNLGTPATRADIIEKLLGTDTIERQQSRLVPTGKGRQLIELVADDLRTPELTARWEQELERIAQGKGDPKAFIADIRSKTVRLVAEVKASQKEYKPHNLTHTKCPECGQKMMETKGKRGKMLVCPSRECGFRRPAEPALSGRRCPQCHKRMELHDGKAGKYFQCRPCNVVEKLDAGPGAGGKAGRKQQAQLAKQFSDNVTLGSSLGDALKAALERDGKE</sequence>
<dbReference type="FunFam" id="1.10.290.10:FF:000004">
    <property type="entry name" value="DNA topoisomerase 3"/>
    <property type="match status" value="1"/>
</dbReference>
<dbReference type="InterPro" id="IPR005738">
    <property type="entry name" value="TopoIII"/>
</dbReference>
<dbReference type="Gene3D" id="2.70.20.10">
    <property type="entry name" value="Topoisomerase I, domain 3"/>
    <property type="match status" value="1"/>
</dbReference>
<dbReference type="GO" id="GO:0003917">
    <property type="term" value="F:DNA topoisomerase type I (single strand cut, ATP-independent) activity"/>
    <property type="evidence" value="ECO:0007669"/>
    <property type="project" value="UniProtKB-EC"/>
</dbReference>
<dbReference type="PROSITE" id="PS50880">
    <property type="entry name" value="TOPRIM"/>
    <property type="match status" value="1"/>
</dbReference>
<dbReference type="Pfam" id="PF01131">
    <property type="entry name" value="Topoisom_bac"/>
    <property type="match status" value="1"/>
</dbReference>
<dbReference type="SMART" id="SM00493">
    <property type="entry name" value="TOPRIM"/>
    <property type="match status" value="1"/>
</dbReference>
<dbReference type="PANTHER" id="PTHR11390:SF21">
    <property type="entry name" value="DNA TOPOISOMERASE 3-ALPHA"/>
    <property type="match status" value="1"/>
</dbReference>
<dbReference type="InterPro" id="IPR023405">
    <property type="entry name" value="Topo_IA_core_domain"/>
</dbReference>
<keyword evidence="4" id="KW-0479">Metal-binding</keyword>
<dbReference type="PROSITE" id="PS52039">
    <property type="entry name" value="TOPO_IA_2"/>
    <property type="match status" value="1"/>
</dbReference>
<keyword evidence="7" id="KW-0238">DNA-binding</keyword>
<evidence type="ECO:0000256" key="9">
    <source>
        <dbReference type="ARBA" id="ARBA00030003"/>
    </source>
</evidence>
<dbReference type="GO" id="GO:0006310">
    <property type="term" value="P:DNA recombination"/>
    <property type="evidence" value="ECO:0007669"/>
    <property type="project" value="TreeGrafter"/>
</dbReference>
<dbReference type="InterPro" id="IPR013497">
    <property type="entry name" value="Topo_IA_cen"/>
</dbReference>
<comment type="similarity">
    <text evidence="2">Belongs to the type IA topoisomerase family.</text>
</comment>
<evidence type="ECO:0000256" key="10">
    <source>
        <dbReference type="ARBA" id="ARBA00031985"/>
    </source>
</evidence>
<dbReference type="EMBL" id="JACXJA010000017">
    <property type="protein sequence ID" value="MBD2863253.1"/>
    <property type="molecule type" value="Genomic_DNA"/>
</dbReference>
<comment type="catalytic activity">
    <reaction evidence="1">
        <text>ATP-independent breakage of single-stranded DNA, followed by passage and rejoining.</text>
        <dbReference type="EC" id="5.6.2.1"/>
    </reaction>
</comment>
<evidence type="ECO:0000256" key="2">
    <source>
        <dbReference type="ARBA" id="ARBA00009446"/>
    </source>
</evidence>
<gene>
    <name evidence="16" type="ORF">IDH45_14770</name>
</gene>
<reference evidence="16" key="1">
    <citation type="submission" date="2020-09" db="EMBL/GenBank/DDBJ databases">
        <title>A novel bacterium of genus Paenibacillus, isolated from South China Sea.</title>
        <authorList>
            <person name="Huang H."/>
            <person name="Mo K."/>
            <person name="Hu Y."/>
        </authorList>
    </citation>
    <scope>NUCLEOTIDE SEQUENCE</scope>
    <source>
        <strain evidence="16">IB182363</strain>
    </source>
</reference>
<evidence type="ECO:0000259" key="14">
    <source>
        <dbReference type="PROSITE" id="PS50880"/>
    </source>
</evidence>
<keyword evidence="5" id="KW-0460">Magnesium</keyword>
<evidence type="ECO:0000256" key="12">
    <source>
        <dbReference type="ARBA" id="ARBA00032877"/>
    </source>
</evidence>
<accession>A0A927H0F5</accession>
<protein>
    <recommendedName>
        <fullName evidence="3">DNA topoisomerase</fullName>
        <ecNumber evidence="3">5.6.2.1</ecNumber>
    </recommendedName>
    <alternativeName>
        <fullName evidence="12">Omega-protein</fullName>
    </alternativeName>
    <alternativeName>
        <fullName evidence="11">Relaxing enzyme</fullName>
    </alternativeName>
    <alternativeName>
        <fullName evidence="9">Swivelase</fullName>
    </alternativeName>
    <alternativeName>
        <fullName evidence="10">Untwisting enzyme</fullName>
    </alternativeName>
</protein>
<dbReference type="GO" id="GO:0046872">
    <property type="term" value="F:metal ion binding"/>
    <property type="evidence" value="ECO:0007669"/>
    <property type="project" value="UniProtKB-KW"/>
</dbReference>
<dbReference type="AlphaFoldDB" id="A0A927H0F5"/>
<feature type="region of interest" description="Disordered" evidence="13">
    <location>
        <begin position="440"/>
        <end position="485"/>
    </location>
</feature>
<dbReference type="GO" id="GO:0006281">
    <property type="term" value="P:DNA repair"/>
    <property type="evidence" value="ECO:0007669"/>
    <property type="project" value="TreeGrafter"/>
</dbReference>
<feature type="compositionally biased region" description="Acidic residues" evidence="13">
    <location>
        <begin position="444"/>
        <end position="457"/>
    </location>
</feature>
<dbReference type="PROSITE" id="PS00396">
    <property type="entry name" value="TOPO_IA_1"/>
    <property type="match status" value="1"/>
</dbReference>
<dbReference type="Proteomes" id="UP000639396">
    <property type="component" value="Unassembled WGS sequence"/>
</dbReference>
<dbReference type="PRINTS" id="PR00417">
    <property type="entry name" value="PRTPISMRASEI"/>
</dbReference>
<name>A0A927H0F5_9BACL</name>
<evidence type="ECO:0000256" key="5">
    <source>
        <dbReference type="ARBA" id="ARBA00022842"/>
    </source>
</evidence>
<dbReference type="InterPro" id="IPR013825">
    <property type="entry name" value="Topo_IA_cen_sub2"/>
</dbReference>
<proteinExistence type="inferred from homology"/>
<evidence type="ECO:0000256" key="8">
    <source>
        <dbReference type="ARBA" id="ARBA00023235"/>
    </source>
</evidence>
<evidence type="ECO:0000313" key="16">
    <source>
        <dbReference type="EMBL" id="MBD2863253.1"/>
    </source>
</evidence>
<feature type="compositionally biased region" description="Polar residues" evidence="13">
    <location>
        <begin position="474"/>
        <end position="485"/>
    </location>
</feature>
<evidence type="ECO:0000256" key="3">
    <source>
        <dbReference type="ARBA" id="ARBA00012891"/>
    </source>
</evidence>
<dbReference type="SMART" id="SM00437">
    <property type="entry name" value="TOP1Ac"/>
    <property type="match status" value="1"/>
</dbReference>
<evidence type="ECO:0000313" key="17">
    <source>
        <dbReference type="Proteomes" id="UP000639396"/>
    </source>
</evidence>
<organism evidence="16 17">
    <name type="scientific">Paenibacillus oceani</name>
    <dbReference type="NCBI Taxonomy" id="2772510"/>
    <lineage>
        <taxon>Bacteria</taxon>
        <taxon>Bacillati</taxon>
        <taxon>Bacillota</taxon>
        <taxon>Bacilli</taxon>
        <taxon>Bacillales</taxon>
        <taxon>Paenibacillaceae</taxon>
        <taxon>Paenibacillus</taxon>
    </lineage>
</organism>
<evidence type="ECO:0000256" key="11">
    <source>
        <dbReference type="ARBA" id="ARBA00032235"/>
    </source>
</evidence>
<keyword evidence="17" id="KW-1185">Reference proteome</keyword>
<evidence type="ECO:0000256" key="7">
    <source>
        <dbReference type="ARBA" id="ARBA00023125"/>
    </source>
</evidence>
<dbReference type="CDD" id="cd03362">
    <property type="entry name" value="TOPRIM_TopoIA_TopoIII"/>
    <property type="match status" value="1"/>
</dbReference>
<dbReference type="InterPro" id="IPR034144">
    <property type="entry name" value="TOPRIM_TopoIII"/>
</dbReference>
<dbReference type="Gene3D" id="1.10.290.10">
    <property type="entry name" value="Topoisomerase I, domain 4"/>
    <property type="match status" value="1"/>
</dbReference>
<evidence type="ECO:0000256" key="1">
    <source>
        <dbReference type="ARBA" id="ARBA00000213"/>
    </source>
</evidence>
<feature type="domain" description="Toprim" evidence="14">
    <location>
        <begin position="2"/>
        <end position="133"/>
    </location>
</feature>
<dbReference type="Pfam" id="PF01751">
    <property type="entry name" value="Toprim"/>
    <property type="match status" value="1"/>
</dbReference>
<keyword evidence="6" id="KW-0799">Topoisomerase</keyword>
<dbReference type="InterPro" id="IPR013826">
    <property type="entry name" value="Topo_IA_cen_sub3"/>
</dbReference>
<dbReference type="GO" id="GO:0006265">
    <property type="term" value="P:DNA topological change"/>
    <property type="evidence" value="ECO:0007669"/>
    <property type="project" value="InterPro"/>
</dbReference>
<dbReference type="EC" id="5.6.2.1" evidence="3"/>
<dbReference type="CDD" id="cd00186">
    <property type="entry name" value="TOP1Ac"/>
    <property type="match status" value="1"/>
</dbReference>
<dbReference type="NCBIfam" id="TIGR01056">
    <property type="entry name" value="topB"/>
    <property type="match status" value="1"/>
</dbReference>
<keyword evidence="8" id="KW-0413">Isomerase</keyword>
<dbReference type="InterPro" id="IPR003601">
    <property type="entry name" value="Topo_IA_2"/>
</dbReference>
<evidence type="ECO:0000256" key="6">
    <source>
        <dbReference type="ARBA" id="ARBA00023029"/>
    </source>
</evidence>
<dbReference type="GO" id="GO:0003677">
    <property type="term" value="F:DNA binding"/>
    <property type="evidence" value="ECO:0007669"/>
    <property type="project" value="UniProtKB-KW"/>
</dbReference>
<dbReference type="InterPro" id="IPR023406">
    <property type="entry name" value="Topo_IA_AS"/>
</dbReference>
<dbReference type="SMART" id="SM00436">
    <property type="entry name" value="TOP1Bc"/>
    <property type="match status" value="1"/>
</dbReference>
<dbReference type="NCBIfam" id="NF005829">
    <property type="entry name" value="PRK07726.1"/>
    <property type="match status" value="1"/>
</dbReference>
<evidence type="ECO:0000256" key="13">
    <source>
        <dbReference type="SAM" id="MobiDB-lite"/>
    </source>
</evidence>
<dbReference type="PANTHER" id="PTHR11390">
    <property type="entry name" value="PROKARYOTIC DNA TOPOISOMERASE"/>
    <property type="match status" value="1"/>
</dbReference>
<dbReference type="RefSeq" id="WP_190928887.1">
    <property type="nucleotide sequence ID" value="NZ_JACXJA010000017.1"/>
</dbReference>
<dbReference type="SUPFAM" id="SSF56712">
    <property type="entry name" value="Prokaryotic type I DNA topoisomerase"/>
    <property type="match status" value="1"/>
</dbReference>